<dbReference type="EMBL" id="JAUOEL010000005">
    <property type="protein sequence ID" value="MDO5975404.1"/>
    <property type="molecule type" value="Genomic_DNA"/>
</dbReference>
<evidence type="ECO:0000313" key="3">
    <source>
        <dbReference type="Proteomes" id="UP001176806"/>
    </source>
</evidence>
<feature type="chain" id="PRO_5045133946" description="Nuclear transport factor 2 family protein" evidence="1">
    <location>
        <begin position="22"/>
        <end position="175"/>
    </location>
</feature>
<proteinExistence type="predicted"/>
<feature type="signal peptide" evidence="1">
    <location>
        <begin position="1"/>
        <end position="21"/>
    </location>
</feature>
<protein>
    <recommendedName>
        <fullName evidence="4">Nuclear transport factor 2 family protein</fullName>
    </recommendedName>
</protein>
<comment type="caution">
    <text evidence="2">The sequence shown here is derived from an EMBL/GenBank/DDBJ whole genome shotgun (WGS) entry which is preliminary data.</text>
</comment>
<keyword evidence="3" id="KW-1185">Reference proteome</keyword>
<keyword evidence="1" id="KW-0732">Signal</keyword>
<dbReference type="Proteomes" id="UP001176806">
    <property type="component" value="Unassembled WGS sequence"/>
</dbReference>
<evidence type="ECO:0000313" key="2">
    <source>
        <dbReference type="EMBL" id="MDO5975404.1"/>
    </source>
</evidence>
<dbReference type="RefSeq" id="WP_303302602.1">
    <property type="nucleotide sequence ID" value="NZ_BAABDA010000055.1"/>
</dbReference>
<accession>A0ABT8WQJ0</accession>
<evidence type="ECO:0000256" key="1">
    <source>
        <dbReference type="SAM" id="SignalP"/>
    </source>
</evidence>
<name>A0ABT8WQJ0_9FLAO</name>
<organism evidence="2 3">
    <name type="scientific">Flavivirga jejuensis</name>
    <dbReference type="NCBI Taxonomy" id="870487"/>
    <lineage>
        <taxon>Bacteria</taxon>
        <taxon>Pseudomonadati</taxon>
        <taxon>Bacteroidota</taxon>
        <taxon>Flavobacteriia</taxon>
        <taxon>Flavobacteriales</taxon>
        <taxon>Flavobacteriaceae</taxon>
        <taxon>Flavivirga</taxon>
    </lineage>
</organism>
<gene>
    <name evidence="2" type="ORF">Q4Q40_14505</name>
</gene>
<sequence length="175" mass="20064">MNKTTSTILMLLLFCSSISFAQSTQELKTSALRDAKRICQATFKMDFNKSIDYMHPGFLKMMGGNEMALELLKSKFNTMKEAGFVFEKSDALEVSDVVLEDGEYRCYVEAFNQVTMNGKRIKTKSYLFGIYNAEAKSWYFIDIKQLKNEAMMNQVLPNFKTSLEIPDDEVTTEDI</sequence>
<reference evidence="2" key="1">
    <citation type="submission" date="2023-07" db="EMBL/GenBank/DDBJ databases">
        <title>Two novel species in the genus Flavivirga.</title>
        <authorList>
            <person name="Kwon K."/>
        </authorList>
    </citation>
    <scope>NUCLEOTIDE SEQUENCE</scope>
    <source>
        <strain evidence="2">KACC 14158</strain>
    </source>
</reference>
<evidence type="ECO:0008006" key="4">
    <source>
        <dbReference type="Google" id="ProtNLM"/>
    </source>
</evidence>